<keyword evidence="1" id="KW-0732">Signal</keyword>
<evidence type="ECO:0000256" key="1">
    <source>
        <dbReference type="SAM" id="SignalP"/>
    </source>
</evidence>
<organism evidence="3 5">
    <name type="scientific">Dracunculus medinensis</name>
    <name type="common">Guinea worm</name>
    <dbReference type="NCBI Taxonomy" id="318479"/>
    <lineage>
        <taxon>Eukaryota</taxon>
        <taxon>Metazoa</taxon>
        <taxon>Ecdysozoa</taxon>
        <taxon>Nematoda</taxon>
        <taxon>Chromadorea</taxon>
        <taxon>Rhabditida</taxon>
        <taxon>Spirurina</taxon>
        <taxon>Dracunculoidea</taxon>
        <taxon>Dracunculidae</taxon>
        <taxon>Dracunculus</taxon>
    </lineage>
</organism>
<feature type="chain" id="PRO_5041044446" evidence="1">
    <location>
        <begin position="17"/>
        <end position="140"/>
    </location>
</feature>
<evidence type="ECO:0000313" key="5">
    <source>
        <dbReference type="WBParaSite" id="DME_0000022301-mRNA-1"/>
    </source>
</evidence>
<reference evidence="5" key="1">
    <citation type="submission" date="2016-04" db="UniProtKB">
        <authorList>
            <consortium name="WormBaseParasite"/>
        </authorList>
    </citation>
    <scope>IDENTIFICATION</scope>
</reference>
<evidence type="ECO:0000313" key="4">
    <source>
        <dbReference type="Proteomes" id="UP000274756"/>
    </source>
</evidence>
<gene>
    <name evidence="2" type="ORF">DME_LOCUS4583</name>
</gene>
<evidence type="ECO:0000313" key="2">
    <source>
        <dbReference type="EMBL" id="VDN54610.1"/>
    </source>
</evidence>
<proteinExistence type="predicted"/>
<feature type="signal peptide" evidence="1">
    <location>
        <begin position="1"/>
        <end position="16"/>
    </location>
</feature>
<dbReference type="AlphaFoldDB" id="A0A158Q2J1"/>
<accession>A0A158Q2J1</accession>
<reference evidence="2 4" key="2">
    <citation type="submission" date="2018-11" db="EMBL/GenBank/DDBJ databases">
        <authorList>
            <consortium name="Pathogen Informatics"/>
        </authorList>
    </citation>
    <scope>NUCLEOTIDE SEQUENCE [LARGE SCALE GENOMIC DNA]</scope>
</reference>
<dbReference type="Proteomes" id="UP000038040">
    <property type="component" value="Unplaced"/>
</dbReference>
<sequence>MIRAFILFALLPFGHISYKDFISLMALIVGKKLENAESLVTSSMKIVLELYRSEIEKLPKELLKQNLFEYMKAIAEDDESEEKEYETKKLTSRLSRVLNVHSGGQLNVFFPMSGAIKKTNPRYIRKGEIAYSINGSPLII</sequence>
<keyword evidence="4" id="KW-1185">Reference proteome</keyword>
<protein>
    <submittedName>
        <fullName evidence="5">TTC5_OB domain-containing protein</fullName>
    </submittedName>
</protein>
<dbReference type="WBParaSite" id="DME_0000022301-mRNA-1">
    <property type="protein sequence ID" value="DME_0000022301-mRNA-1"/>
    <property type="gene ID" value="DME_0000022301"/>
</dbReference>
<evidence type="ECO:0000313" key="3">
    <source>
        <dbReference type="Proteomes" id="UP000038040"/>
    </source>
</evidence>
<dbReference type="Proteomes" id="UP000274756">
    <property type="component" value="Unassembled WGS sequence"/>
</dbReference>
<name>A0A158Q2J1_DRAME</name>
<dbReference type="EMBL" id="UYYG01001150">
    <property type="protein sequence ID" value="VDN54610.1"/>
    <property type="molecule type" value="Genomic_DNA"/>
</dbReference>